<dbReference type="GO" id="GO:0007156">
    <property type="term" value="P:homophilic cell adhesion via plasma membrane adhesion molecules"/>
    <property type="evidence" value="ECO:0000318"/>
    <property type="project" value="GO_Central"/>
</dbReference>
<dbReference type="InterPro" id="IPR003599">
    <property type="entry name" value="Ig_sub"/>
</dbReference>
<feature type="domain" description="Ig-like" evidence="2">
    <location>
        <begin position="162"/>
        <end position="251"/>
    </location>
</feature>
<evidence type="ECO:0000313" key="4">
    <source>
        <dbReference type="EnsemblMetazoa" id="ISCW016431-PA"/>
    </source>
</evidence>
<protein>
    <submittedName>
        <fullName evidence="3 4">Ttnl protein, putative</fullName>
    </submittedName>
</protein>
<dbReference type="VEuPathDB" id="VectorBase:ISCP_023567"/>
<evidence type="ECO:0000256" key="1">
    <source>
        <dbReference type="ARBA" id="ARBA00023319"/>
    </source>
</evidence>
<dbReference type="InterPro" id="IPR013098">
    <property type="entry name" value="Ig_I-set"/>
</dbReference>
<reference evidence="4" key="2">
    <citation type="submission" date="2020-05" db="UniProtKB">
        <authorList>
            <consortium name="EnsemblMetazoa"/>
        </authorList>
    </citation>
    <scope>IDENTIFICATION</scope>
    <source>
        <strain evidence="4">wikel</strain>
    </source>
</reference>
<dbReference type="AlphaFoldDB" id="B7P779"/>
<dbReference type="PANTHER" id="PTHR10075:SF101">
    <property type="entry name" value="ZWEI IG DOMAIN PROTEIN ZIG-3"/>
    <property type="match status" value="1"/>
</dbReference>
<dbReference type="GO" id="GO:0030424">
    <property type="term" value="C:axon"/>
    <property type="evidence" value="ECO:0000318"/>
    <property type="project" value="GO_Central"/>
</dbReference>
<dbReference type="VEuPathDB" id="VectorBase:ISCP_029023"/>
<dbReference type="Pfam" id="PF07679">
    <property type="entry name" value="I-set"/>
    <property type="match status" value="1"/>
</dbReference>
<accession>B7P779</accession>
<organism>
    <name type="scientific">Ixodes scapularis</name>
    <name type="common">Black-legged tick</name>
    <name type="synonym">Deer tick</name>
    <dbReference type="NCBI Taxonomy" id="6945"/>
    <lineage>
        <taxon>Eukaryota</taxon>
        <taxon>Metazoa</taxon>
        <taxon>Ecdysozoa</taxon>
        <taxon>Arthropoda</taxon>
        <taxon>Chelicerata</taxon>
        <taxon>Arachnida</taxon>
        <taxon>Acari</taxon>
        <taxon>Parasitiformes</taxon>
        <taxon>Ixodida</taxon>
        <taxon>Ixodoidea</taxon>
        <taxon>Ixodidae</taxon>
        <taxon>Ixodinae</taxon>
        <taxon>Ixodes</taxon>
    </lineage>
</organism>
<dbReference type="FunFam" id="2.60.40.10:FF:000333">
    <property type="entry name" value="Down syndrome cell adhesion molecule"/>
    <property type="match status" value="2"/>
</dbReference>
<dbReference type="EnsemblMetazoa" id="ISCW016431-RA">
    <property type="protein sequence ID" value="ISCW016431-PA"/>
    <property type="gene ID" value="ISCW016431"/>
</dbReference>
<proteinExistence type="predicted"/>
<keyword evidence="5" id="KW-1185">Reference proteome</keyword>
<dbReference type="EMBL" id="ABJB010877138">
    <property type="status" value="NOT_ANNOTATED_CDS"/>
    <property type="molecule type" value="Genomic_DNA"/>
</dbReference>
<dbReference type="SUPFAM" id="SSF48726">
    <property type="entry name" value="Immunoglobulin"/>
    <property type="match status" value="4"/>
</dbReference>
<dbReference type="GO" id="GO:0098632">
    <property type="term" value="F:cell-cell adhesion mediator activity"/>
    <property type="evidence" value="ECO:0000318"/>
    <property type="project" value="GO_Central"/>
</dbReference>
<dbReference type="InterPro" id="IPR007110">
    <property type="entry name" value="Ig-like_dom"/>
</dbReference>
<dbReference type="PaxDb" id="6945-B7P779"/>
<dbReference type="GO" id="GO:0070593">
    <property type="term" value="P:dendrite self-avoidance"/>
    <property type="evidence" value="ECO:0000318"/>
    <property type="project" value="GO_Central"/>
</dbReference>
<dbReference type="InterPro" id="IPR036179">
    <property type="entry name" value="Ig-like_dom_sf"/>
</dbReference>
<dbReference type="PANTHER" id="PTHR10075">
    <property type="entry name" value="BASIGIN RELATED"/>
    <property type="match status" value="1"/>
</dbReference>
<dbReference type="EMBL" id="DS650268">
    <property type="protein sequence ID" value="EEC02451.1"/>
    <property type="molecule type" value="Genomic_DNA"/>
</dbReference>
<name>B7P779_IXOSC</name>
<dbReference type="OrthoDB" id="6512291at2759"/>
<sequence length="317" mass="34624">MALTRRLRLGLGKWHLPAPKISPFSFSTNLTVGERGTAICTATVGDQPLTFRWLKNGRRLTDEKKSVTVTDNADFSVLKLPSLSLESSGNYTCIVSNLFGSASHSATLRVHGRSEELASSENGSLVITWARKEHEDLYTCKASNGIGQRLEKTVQVAVKFSPKITPFSFASKLVSGQRATVTCSTFEGDRPLTFAWLKDGSTLSKHNNVEWNEEKGYSTLNISPLSLQDSGNYTCVVSNSAGSDSLSSSLVVHGHPLREDNARVRQWHNGTLVIARTTKDDGGRYRCQAGNAFGDILEEEVVLTEPTGPLYQKGAQK</sequence>
<dbReference type="FunFam" id="2.60.40.10:FF:004622">
    <property type="match status" value="1"/>
</dbReference>
<dbReference type="InterPro" id="IPR013783">
    <property type="entry name" value="Ig-like_fold"/>
</dbReference>
<dbReference type="VEuPathDB" id="VectorBase:ISCI016431"/>
<gene>
    <name evidence="3" type="ORF">IscW_ISCW016431</name>
</gene>
<dbReference type="GO" id="GO:0007411">
    <property type="term" value="P:axon guidance"/>
    <property type="evidence" value="ECO:0000318"/>
    <property type="project" value="GO_Central"/>
</dbReference>
<dbReference type="Gene3D" id="2.60.40.10">
    <property type="entry name" value="Immunoglobulins"/>
    <property type="match status" value="4"/>
</dbReference>
<dbReference type="GO" id="GO:0005886">
    <property type="term" value="C:plasma membrane"/>
    <property type="evidence" value="ECO:0000318"/>
    <property type="project" value="GO_Central"/>
</dbReference>
<evidence type="ECO:0000313" key="5">
    <source>
        <dbReference type="Proteomes" id="UP000001555"/>
    </source>
</evidence>
<dbReference type="SMART" id="SM00408">
    <property type="entry name" value="IGc2"/>
    <property type="match status" value="2"/>
</dbReference>
<dbReference type="InterPro" id="IPR003598">
    <property type="entry name" value="Ig_sub2"/>
</dbReference>
<dbReference type="PROSITE" id="PS50835">
    <property type="entry name" value="IG_LIKE"/>
    <property type="match status" value="2"/>
</dbReference>
<reference evidence="3 5" key="1">
    <citation type="submission" date="2008-03" db="EMBL/GenBank/DDBJ databases">
        <title>Annotation of Ixodes scapularis.</title>
        <authorList>
            <consortium name="Ixodes scapularis Genome Project Consortium"/>
            <person name="Caler E."/>
            <person name="Hannick L.I."/>
            <person name="Bidwell S."/>
            <person name="Joardar V."/>
            <person name="Thiagarajan M."/>
            <person name="Amedeo P."/>
            <person name="Galinsky K.J."/>
            <person name="Schobel S."/>
            <person name="Inman J."/>
            <person name="Hostetler J."/>
            <person name="Miller J."/>
            <person name="Hammond M."/>
            <person name="Megy K."/>
            <person name="Lawson D."/>
            <person name="Kodira C."/>
            <person name="Sutton G."/>
            <person name="Meyer J."/>
            <person name="Hill C.A."/>
            <person name="Birren B."/>
            <person name="Nene V."/>
            <person name="Collins F."/>
            <person name="Alarcon-Chaidez F."/>
            <person name="Wikel S."/>
            <person name="Strausberg R."/>
        </authorList>
    </citation>
    <scope>NUCLEOTIDE SEQUENCE [LARGE SCALE GENOMIC DNA]</scope>
    <source>
        <strain evidence="5">Wikel</strain>
        <strain evidence="3">Wikel colony</strain>
    </source>
</reference>
<evidence type="ECO:0000259" key="2">
    <source>
        <dbReference type="PROSITE" id="PS50835"/>
    </source>
</evidence>
<dbReference type="InParanoid" id="B7P779"/>
<dbReference type="SMART" id="SM00409">
    <property type="entry name" value="IG"/>
    <property type="match status" value="2"/>
</dbReference>
<evidence type="ECO:0000313" key="3">
    <source>
        <dbReference type="EMBL" id="EEC02451.1"/>
    </source>
</evidence>
<dbReference type="Pfam" id="PF13927">
    <property type="entry name" value="Ig_3"/>
    <property type="match status" value="1"/>
</dbReference>
<keyword evidence="1" id="KW-0393">Immunoglobulin domain</keyword>
<feature type="domain" description="Ig-like" evidence="2">
    <location>
        <begin position="19"/>
        <end position="109"/>
    </location>
</feature>
<dbReference type="Proteomes" id="UP000001555">
    <property type="component" value="Unassembled WGS sequence"/>
</dbReference>
<dbReference type="HOGENOM" id="CLU_761954_0_0_1"/>
<dbReference type="VEuPathDB" id="VectorBase:ISCW016431"/>